<name>A0A0R2SA08_9GAMM</name>
<dbReference type="SUPFAM" id="SSF47175">
    <property type="entry name" value="Cytochromes"/>
    <property type="match status" value="1"/>
</dbReference>
<evidence type="ECO:0008006" key="4">
    <source>
        <dbReference type="Google" id="ProtNLM"/>
    </source>
</evidence>
<proteinExistence type="predicted"/>
<comment type="caution">
    <text evidence="2">The sequence shown here is derived from an EMBL/GenBank/DDBJ whole genome shotgun (WGS) entry which is preliminary data.</text>
</comment>
<evidence type="ECO:0000256" key="1">
    <source>
        <dbReference type="SAM" id="SignalP"/>
    </source>
</evidence>
<sequence length="172" mass="18406">MNASRHIATLTKTFLSLSLIVGIAACSAPEETPLVDDTAAIYNTTLTNQELMALIIEPASDILWDSGGWVLDASGYEELYPTTDAGWAYVRAQAAIVVEAGNMLALPGRAEDSDAWMIYSQGLSDAGLRAMNAAAAQDEEEFFQAGAQLYSVCSACHQAYNPDIVSRFAESD</sequence>
<reference evidence="2 3" key="1">
    <citation type="submission" date="2015-10" db="EMBL/GenBank/DDBJ databases">
        <title>Metagenome-Assembled Genomes uncover a global brackish microbiome.</title>
        <authorList>
            <person name="Hugerth L.W."/>
            <person name="Larsson J."/>
            <person name="Alneberg J."/>
            <person name="Lindh M.V."/>
            <person name="Legrand C."/>
            <person name="Pinhassi J."/>
            <person name="Andersson A.F."/>
        </authorList>
    </citation>
    <scope>NUCLEOTIDE SEQUENCE [LARGE SCALE GENOMIC DNA]</scope>
    <source>
        <strain evidence="2">BACL4 MAG-120507-bin80</strain>
    </source>
</reference>
<dbReference type="Proteomes" id="UP000051934">
    <property type="component" value="Unassembled WGS sequence"/>
</dbReference>
<dbReference type="AlphaFoldDB" id="A0A0R2SA08"/>
<dbReference type="GO" id="GO:0005506">
    <property type="term" value="F:iron ion binding"/>
    <property type="evidence" value="ECO:0007669"/>
    <property type="project" value="InterPro"/>
</dbReference>
<protein>
    <recommendedName>
        <fullName evidence="4">Cytochrome c domain-containing protein</fullName>
    </recommendedName>
</protein>
<dbReference type="GO" id="GO:0022900">
    <property type="term" value="P:electron transport chain"/>
    <property type="evidence" value="ECO:0007669"/>
    <property type="project" value="InterPro"/>
</dbReference>
<dbReference type="GO" id="GO:0020037">
    <property type="term" value="F:heme binding"/>
    <property type="evidence" value="ECO:0007669"/>
    <property type="project" value="InterPro"/>
</dbReference>
<dbReference type="GO" id="GO:0009055">
    <property type="term" value="F:electron transfer activity"/>
    <property type="evidence" value="ECO:0007669"/>
    <property type="project" value="InterPro"/>
</dbReference>
<accession>A0A0R2SA08</accession>
<feature type="signal peptide" evidence="1">
    <location>
        <begin position="1"/>
        <end position="27"/>
    </location>
</feature>
<evidence type="ECO:0000313" key="3">
    <source>
        <dbReference type="Proteomes" id="UP000051934"/>
    </source>
</evidence>
<evidence type="ECO:0000313" key="2">
    <source>
        <dbReference type="EMBL" id="KRO71700.1"/>
    </source>
</evidence>
<feature type="chain" id="PRO_5006423480" description="Cytochrome c domain-containing protein" evidence="1">
    <location>
        <begin position="28"/>
        <end position="172"/>
    </location>
</feature>
<dbReference type="PROSITE" id="PS51257">
    <property type="entry name" value="PROKAR_LIPOPROTEIN"/>
    <property type="match status" value="1"/>
</dbReference>
<dbReference type="EMBL" id="LIBB01000147">
    <property type="protein sequence ID" value="KRO71700.1"/>
    <property type="molecule type" value="Genomic_DNA"/>
</dbReference>
<dbReference type="InterPro" id="IPR010980">
    <property type="entry name" value="Cyt_c/b562"/>
</dbReference>
<gene>
    <name evidence="2" type="ORF">ABR69_01025</name>
</gene>
<keyword evidence="1" id="KW-0732">Signal</keyword>
<organism evidence="2 3">
    <name type="scientific">OM182 bacterium BACL3 MAG-120507-bin80</name>
    <dbReference type="NCBI Taxonomy" id="1655577"/>
    <lineage>
        <taxon>Bacteria</taxon>
        <taxon>Pseudomonadati</taxon>
        <taxon>Pseudomonadota</taxon>
        <taxon>Gammaproteobacteria</taxon>
        <taxon>OMG group</taxon>
        <taxon>OM182 clade</taxon>
    </lineage>
</organism>